<sequence length="101" mass="11062">MLDSEEELSGNATVEQTCTTHPTEKSISLCASWKAVIRTIIDPFIKYTTAMLGKPLPILGSPLSSCTALCQEEKVSNILCLFLDHKSLCPIIILQLDNDLP</sequence>
<dbReference type="EMBL" id="KN833813">
    <property type="protein sequence ID" value="KIK18070.1"/>
    <property type="molecule type" value="Genomic_DNA"/>
</dbReference>
<keyword evidence="3" id="KW-1185">Reference proteome</keyword>
<reference evidence="3" key="2">
    <citation type="submission" date="2015-01" db="EMBL/GenBank/DDBJ databases">
        <title>Evolutionary Origins and Diversification of the Mycorrhizal Mutualists.</title>
        <authorList>
            <consortium name="DOE Joint Genome Institute"/>
            <consortium name="Mycorrhizal Genomics Consortium"/>
            <person name="Kohler A."/>
            <person name="Kuo A."/>
            <person name="Nagy L.G."/>
            <person name="Floudas D."/>
            <person name="Copeland A."/>
            <person name="Barry K.W."/>
            <person name="Cichocki N."/>
            <person name="Veneault-Fourrey C."/>
            <person name="LaButti K."/>
            <person name="Lindquist E.A."/>
            <person name="Lipzen A."/>
            <person name="Lundell T."/>
            <person name="Morin E."/>
            <person name="Murat C."/>
            <person name="Riley R."/>
            <person name="Ohm R."/>
            <person name="Sun H."/>
            <person name="Tunlid A."/>
            <person name="Henrissat B."/>
            <person name="Grigoriev I.V."/>
            <person name="Hibbett D.S."/>
            <person name="Martin F."/>
        </authorList>
    </citation>
    <scope>NUCLEOTIDE SEQUENCE [LARGE SCALE GENOMIC DNA]</scope>
    <source>
        <strain evidence="3">441</strain>
    </source>
</reference>
<evidence type="ECO:0000313" key="3">
    <source>
        <dbReference type="Proteomes" id="UP000054018"/>
    </source>
</evidence>
<dbReference type="Proteomes" id="UP000054018">
    <property type="component" value="Unassembled WGS sequence"/>
</dbReference>
<dbReference type="OrthoDB" id="2691413at2759"/>
<feature type="compositionally biased region" description="Polar residues" evidence="1">
    <location>
        <begin position="10"/>
        <end position="21"/>
    </location>
</feature>
<protein>
    <submittedName>
        <fullName evidence="2">Uncharacterized protein</fullName>
    </submittedName>
</protein>
<gene>
    <name evidence="2" type="ORF">PISMIDRAFT_110183</name>
</gene>
<reference evidence="2 3" key="1">
    <citation type="submission" date="2014-04" db="EMBL/GenBank/DDBJ databases">
        <authorList>
            <consortium name="DOE Joint Genome Institute"/>
            <person name="Kuo A."/>
            <person name="Kohler A."/>
            <person name="Costa M.D."/>
            <person name="Nagy L.G."/>
            <person name="Floudas D."/>
            <person name="Copeland A."/>
            <person name="Barry K.W."/>
            <person name="Cichocki N."/>
            <person name="Veneault-Fourrey C."/>
            <person name="LaButti K."/>
            <person name="Lindquist E.A."/>
            <person name="Lipzen A."/>
            <person name="Lundell T."/>
            <person name="Morin E."/>
            <person name="Murat C."/>
            <person name="Sun H."/>
            <person name="Tunlid A."/>
            <person name="Henrissat B."/>
            <person name="Grigoriev I.V."/>
            <person name="Hibbett D.S."/>
            <person name="Martin F."/>
            <person name="Nordberg H.P."/>
            <person name="Cantor M.N."/>
            <person name="Hua S.X."/>
        </authorList>
    </citation>
    <scope>NUCLEOTIDE SEQUENCE [LARGE SCALE GENOMIC DNA]</scope>
    <source>
        <strain evidence="2 3">441</strain>
    </source>
</reference>
<dbReference type="HOGENOM" id="CLU_2513964_0_0_1"/>
<feature type="region of interest" description="Disordered" evidence="1">
    <location>
        <begin position="1"/>
        <end position="23"/>
    </location>
</feature>
<organism evidence="2 3">
    <name type="scientific">Pisolithus microcarpus 441</name>
    <dbReference type="NCBI Taxonomy" id="765257"/>
    <lineage>
        <taxon>Eukaryota</taxon>
        <taxon>Fungi</taxon>
        <taxon>Dikarya</taxon>
        <taxon>Basidiomycota</taxon>
        <taxon>Agaricomycotina</taxon>
        <taxon>Agaricomycetes</taxon>
        <taxon>Agaricomycetidae</taxon>
        <taxon>Boletales</taxon>
        <taxon>Sclerodermatineae</taxon>
        <taxon>Pisolithaceae</taxon>
        <taxon>Pisolithus</taxon>
    </lineage>
</organism>
<proteinExistence type="predicted"/>
<evidence type="ECO:0000313" key="2">
    <source>
        <dbReference type="EMBL" id="KIK18070.1"/>
    </source>
</evidence>
<name>A0A0C9Y010_9AGAM</name>
<evidence type="ECO:0000256" key="1">
    <source>
        <dbReference type="SAM" id="MobiDB-lite"/>
    </source>
</evidence>
<accession>A0A0C9Y010</accession>
<dbReference type="AlphaFoldDB" id="A0A0C9Y010"/>